<dbReference type="Pfam" id="PF14294">
    <property type="entry name" value="DUF4372"/>
    <property type="match status" value="1"/>
</dbReference>
<sequence>MNSGKYVFAQLLQFVDRYEFDKCVAKYDGDFRTRGFNCWNQFIQLFFGQLTSRNSLRDICVCLKAHKNKLYHLGIRKYVNQSTLSRANEGRDQRVFSDFGNYLISKVRPMYSKQGILGVDISNEVFALDSTTISLSLKLFGWAPGKYSRGAVKVHTLLDLRGSIPAFILITDGKYHDSNSLDILIPIPEAIYVMDKAYVDFAALHNIDVCGAYFITRAKSSMDFSVVENNPNIDPRTGLLADRTIILNGYKSKKLYPGQLRLVEYYDSDKEVELAFLTNNFEVSALEVARLYRHRWQIEVFFKWIKQNLVIKSLWGHSENAVNTHVWIAICTYLIVAMVKHNLKSTLSIYEIMQILGISAFDKTPLKDLIAQDQKNQSVKEQKLLNLFDAKS</sequence>
<accession>A0A1I1MS20</accession>
<dbReference type="Gene3D" id="3.90.350.10">
    <property type="entry name" value="Transposase Inhibitor Protein From Tn5, Chain A, domain 1"/>
    <property type="match status" value="1"/>
</dbReference>
<evidence type="ECO:0000259" key="6">
    <source>
        <dbReference type="Pfam" id="PF14294"/>
    </source>
</evidence>
<protein>
    <submittedName>
        <fullName evidence="7">IS4 transposase</fullName>
    </submittedName>
</protein>
<proteinExistence type="inferred from homology"/>
<evidence type="ECO:0000256" key="4">
    <source>
        <dbReference type="ARBA" id="ARBA00023172"/>
    </source>
</evidence>
<dbReference type="InterPro" id="IPR002559">
    <property type="entry name" value="Transposase_11"/>
</dbReference>
<dbReference type="OrthoDB" id="7327264at2"/>
<comment type="similarity">
    <text evidence="1">Belongs to the transposase 11 family.</text>
</comment>
<keyword evidence="8" id="KW-1185">Reference proteome</keyword>
<dbReference type="InterPro" id="IPR012337">
    <property type="entry name" value="RNaseH-like_sf"/>
</dbReference>
<dbReference type="PANTHER" id="PTHR33258:SF1">
    <property type="entry name" value="TRANSPOSASE INSL FOR INSERTION SEQUENCE ELEMENT IS186A-RELATED"/>
    <property type="match status" value="1"/>
</dbReference>
<evidence type="ECO:0000259" key="5">
    <source>
        <dbReference type="Pfam" id="PF01609"/>
    </source>
</evidence>
<evidence type="ECO:0000313" key="7">
    <source>
        <dbReference type="EMBL" id="SFC87702.1"/>
    </source>
</evidence>
<name>A0A1I1MS20_9SPHI</name>
<dbReference type="GO" id="GO:0004803">
    <property type="term" value="F:transposase activity"/>
    <property type="evidence" value="ECO:0007669"/>
    <property type="project" value="InterPro"/>
</dbReference>
<feature type="domain" description="DUF4372" evidence="6">
    <location>
        <begin position="4"/>
        <end position="76"/>
    </location>
</feature>
<feature type="domain" description="Transposase IS4-like" evidence="5">
    <location>
        <begin position="124"/>
        <end position="335"/>
    </location>
</feature>
<evidence type="ECO:0000256" key="2">
    <source>
        <dbReference type="ARBA" id="ARBA00022578"/>
    </source>
</evidence>
<keyword evidence="2" id="KW-0815">Transposition</keyword>
<dbReference type="STRING" id="623281.SAMN05421747_1571"/>
<gene>
    <name evidence="7" type="ORF">SAMN05421747_1571</name>
</gene>
<dbReference type="SUPFAM" id="SSF53098">
    <property type="entry name" value="Ribonuclease H-like"/>
    <property type="match status" value="1"/>
</dbReference>
<evidence type="ECO:0000256" key="1">
    <source>
        <dbReference type="ARBA" id="ARBA00010075"/>
    </source>
</evidence>
<keyword evidence="4" id="KW-0233">DNA recombination</keyword>
<dbReference type="GO" id="GO:0003677">
    <property type="term" value="F:DNA binding"/>
    <property type="evidence" value="ECO:0007669"/>
    <property type="project" value="UniProtKB-KW"/>
</dbReference>
<organism evidence="7 8">
    <name type="scientific">Parapedobacter composti</name>
    <dbReference type="NCBI Taxonomy" id="623281"/>
    <lineage>
        <taxon>Bacteria</taxon>
        <taxon>Pseudomonadati</taxon>
        <taxon>Bacteroidota</taxon>
        <taxon>Sphingobacteriia</taxon>
        <taxon>Sphingobacteriales</taxon>
        <taxon>Sphingobacteriaceae</taxon>
        <taxon>Parapedobacter</taxon>
    </lineage>
</organism>
<dbReference type="Proteomes" id="UP000199577">
    <property type="component" value="Unassembled WGS sequence"/>
</dbReference>
<evidence type="ECO:0000256" key="3">
    <source>
        <dbReference type="ARBA" id="ARBA00023125"/>
    </source>
</evidence>
<reference evidence="7 8" key="1">
    <citation type="submission" date="2016-10" db="EMBL/GenBank/DDBJ databases">
        <authorList>
            <person name="de Groot N.N."/>
        </authorList>
    </citation>
    <scope>NUCLEOTIDE SEQUENCE [LARGE SCALE GENOMIC DNA]</scope>
    <source>
        <strain evidence="7 8">DSM 22900</strain>
    </source>
</reference>
<dbReference type="Pfam" id="PF01609">
    <property type="entry name" value="DDE_Tnp_1"/>
    <property type="match status" value="1"/>
</dbReference>
<dbReference type="GO" id="GO:0006313">
    <property type="term" value="P:DNA transposition"/>
    <property type="evidence" value="ECO:0007669"/>
    <property type="project" value="InterPro"/>
</dbReference>
<dbReference type="NCBIfam" id="NF033592">
    <property type="entry name" value="transpos_IS4_1"/>
    <property type="match status" value="1"/>
</dbReference>
<dbReference type="PANTHER" id="PTHR33258">
    <property type="entry name" value="TRANSPOSASE INSL FOR INSERTION SEQUENCE ELEMENT IS186A-RELATED"/>
    <property type="match status" value="1"/>
</dbReference>
<dbReference type="InterPro" id="IPR025399">
    <property type="entry name" value="DUF4372"/>
</dbReference>
<evidence type="ECO:0000313" key="8">
    <source>
        <dbReference type="Proteomes" id="UP000199577"/>
    </source>
</evidence>
<keyword evidence="3" id="KW-0238">DNA-binding</keyword>
<dbReference type="EMBL" id="FOLL01000057">
    <property type="protein sequence ID" value="SFC87702.1"/>
    <property type="molecule type" value="Genomic_DNA"/>
</dbReference>
<dbReference type="RefSeq" id="WP_090975280.1">
    <property type="nucleotide sequence ID" value="NZ_FOLL01000057.1"/>
</dbReference>
<dbReference type="AlphaFoldDB" id="A0A1I1MS20"/>
<dbReference type="InterPro" id="IPR047952">
    <property type="entry name" value="Transpos_IS4"/>
</dbReference>